<name>X1SWZ0_9ZZZZ</name>
<accession>X1SWZ0</accession>
<evidence type="ECO:0008006" key="2">
    <source>
        <dbReference type="Google" id="ProtNLM"/>
    </source>
</evidence>
<reference evidence="1" key="1">
    <citation type="journal article" date="2014" name="Front. Microbiol.">
        <title>High frequency of phylogenetically diverse reductive dehalogenase-homologous genes in deep subseafloor sedimentary metagenomes.</title>
        <authorList>
            <person name="Kawai M."/>
            <person name="Futagami T."/>
            <person name="Toyoda A."/>
            <person name="Takaki Y."/>
            <person name="Nishi S."/>
            <person name="Hori S."/>
            <person name="Arai W."/>
            <person name="Tsubouchi T."/>
            <person name="Morono Y."/>
            <person name="Uchiyama I."/>
            <person name="Ito T."/>
            <person name="Fujiyama A."/>
            <person name="Inagaki F."/>
            <person name="Takami H."/>
        </authorList>
    </citation>
    <scope>NUCLEOTIDE SEQUENCE</scope>
    <source>
        <strain evidence="1">Expedition CK06-06</strain>
    </source>
</reference>
<proteinExistence type="predicted"/>
<evidence type="ECO:0000313" key="1">
    <source>
        <dbReference type="EMBL" id="GAI72339.1"/>
    </source>
</evidence>
<protein>
    <recommendedName>
        <fullName evidence="2">Helicase HerA central domain-containing protein</fullName>
    </recommendedName>
</protein>
<organism evidence="1">
    <name type="scientific">marine sediment metagenome</name>
    <dbReference type="NCBI Taxonomy" id="412755"/>
    <lineage>
        <taxon>unclassified sequences</taxon>
        <taxon>metagenomes</taxon>
        <taxon>ecological metagenomes</taxon>
    </lineage>
</organism>
<dbReference type="EMBL" id="BARW01001154">
    <property type="protein sequence ID" value="GAI72339.1"/>
    <property type="molecule type" value="Genomic_DNA"/>
</dbReference>
<gene>
    <name evidence="1" type="ORF">S12H4_03923</name>
</gene>
<comment type="caution">
    <text evidence="1">The sequence shown here is derived from an EMBL/GenBank/DDBJ whole genome shotgun (WGS) entry which is preliminary data.</text>
</comment>
<sequence>MKFNRDLNFGNLIGQKTLIYGETNTGKTLYTANFVQFLLESKNNDPKEISILDFAPKLTYFNDLKIGGRVQDYFENSVKCNNIKVIGEIIPPRLNAKNKNELYSNICHNFKKIYEIIEIYNSSPTPVLIINDISLFLHLGSNKYLINTINKSDTFFGNSYYGSSISSKFSKLISIKEKRKVESLIKNVENSFTTT</sequence>
<dbReference type="AlphaFoldDB" id="X1SWZ0"/>